<protein>
    <submittedName>
        <fullName evidence="2">Uncharacterized protein</fullName>
    </submittedName>
</protein>
<feature type="compositionally biased region" description="Polar residues" evidence="1">
    <location>
        <begin position="684"/>
        <end position="696"/>
    </location>
</feature>
<dbReference type="Proteomes" id="UP000314294">
    <property type="component" value="Unassembled WGS sequence"/>
</dbReference>
<gene>
    <name evidence="2" type="ORF">EYF80_047220</name>
</gene>
<proteinExistence type="predicted"/>
<name>A0A4Z2FN68_9TELE</name>
<evidence type="ECO:0000313" key="2">
    <source>
        <dbReference type="EMBL" id="TNN42598.1"/>
    </source>
</evidence>
<dbReference type="EMBL" id="SRLO01001026">
    <property type="protein sequence ID" value="TNN42598.1"/>
    <property type="molecule type" value="Genomic_DNA"/>
</dbReference>
<feature type="compositionally biased region" description="Gly residues" evidence="1">
    <location>
        <begin position="481"/>
        <end position="496"/>
    </location>
</feature>
<feature type="compositionally biased region" description="Low complexity" evidence="1">
    <location>
        <begin position="578"/>
        <end position="595"/>
    </location>
</feature>
<feature type="region of interest" description="Disordered" evidence="1">
    <location>
        <begin position="371"/>
        <end position="397"/>
    </location>
</feature>
<accession>A0A4Z2FN68</accession>
<feature type="compositionally biased region" description="Low complexity" evidence="1">
    <location>
        <begin position="449"/>
        <end position="469"/>
    </location>
</feature>
<feature type="region of interest" description="Disordered" evidence="1">
    <location>
        <begin position="425"/>
        <end position="696"/>
    </location>
</feature>
<evidence type="ECO:0000313" key="3">
    <source>
        <dbReference type="Proteomes" id="UP000314294"/>
    </source>
</evidence>
<feature type="compositionally biased region" description="Low complexity" evidence="1">
    <location>
        <begin position="101"/>
        <end position="115"/>
    </location>
</feature>
<sequence length="696" mass="71749">MADPLRRTLLAKLRGKKSKKGAATVGGGGGGGHCCSTAAAAAANGGREGKEKVSQTQLRDPDEALPVVVLAGLDCTAERMSTYENCVDGATAVRTEAAVVAPERRASSSSAAAAELSGARPQERSGGGGGGRVRVNEEPPGVSLQRDVRGSGAGGHGCGDADRSHRGPGSAALCAGPPLGGPHVQRKRYVSVPRQCSVGDSIGFGDNSNHVLHHRAQVEPHAHGLGKPPEGRASAAAVVVVTGDGTEPRDGAPCRRHAAAAVAVNEHNANRSVDSLLQTSETSARVRAEPPEDIVIRTIESYGPEYAGDFRGTAGGPQSPTFFPTQLDICDINVASLCATAESLRYTLGSEDEDYYDNEILPFYESIRAKGDGEREMAEPPQPGQGKEHLDGGNSAQETDRLRVQLKEAYYLLINAMNDINLDVQQMSGGPTERQAASSCSSRSRDSLCSRLSAKNMDSDSWSSGGDRSPQQVSDADSLLCGGGGENLEPGLGGGRPKSKSLANLCPIGRRPALRRSASEGAVGRSGGPSPGVQNPGGPEKGAAETEGAARGRSEPPGPGADEILPRGVGEVDGSGGSADSLAGSSSDGVGDASANRGEREPVAGARARSSSVSKGHGVTVNKMQEWMHRGRLLSSEMKQRIEGSAPPPRGGGQNQDPPAGSKPTSVRGVKCVKVKSQQQQQQPGRTASSTPPWIL</sequence>
<dbReference type="AlphaFoldDB" id="A0A4Z2FN68"/>
<dbReference type="OrthoDB" id="120383at2759"/>
<keyword evidence="3" id="KW-1185">Reference proteome</keyword>
<evidence type="ECO:0000256" key="1">
    <source>
        <dbReference type="SAM" id="MobiDB-lite"/>
    </source>
</evidence>
<feature type="compositionally biased region" description="Basic and acidic residues" evidence="1">
    <location>
        <begin position="542"/>
        <end position="554"/>
    </location>
</feature>
<organism evidence="2 3">
    <name type="scientific">Liparis tanakae</name>
    <name type="common">Tanaka's snailfish</name>
    <dbReference type="NCBI Taxonomy" id="230148"/>
    <lineage>
        <taxon>Eukaryota</taxon>
        <taxon>Metazoa</taxon>
        <taxon>Chordata</taxon>
        <taxon>Craniata</taxon>
        <taxon>Vertebrata</taxon>
        <taxon>Euteleostomi</taxon>
        <taxon>Actinopterygii</taxon>
        <taxon>Neopterygii</taxon>
        <taxon>Teleostei</taxon>
        <taxon>Neoteleostei</taxon>
        <taxon>Acanthomorphata</taxon>
        <taxon>Eupercaria</taxon>
        <taxon>Perciformes</taxon>
        <taxon>Cottioidei</taxon>
        <taxon>Cottales</taxon>
        <taxon>Liparidae</taxon>
        <taxon>Liparis</taxon>
    </lineage>
</organism>
<feature type="compositionally biased region" description="Low complexity" evidence="1">
    <location>
        <begin position="603"/>
        <end position="614"/>
    </location>
</feature>
<reference evidence="2 3" key="1">
    <citation type="submission" date="2019-03" db="EMBL/GenBank/DDBJ databases">
        <title>First draft genome of Liparis tanakae, snailfish: a comprehensive survey of snailfish specific genes.</title>
        <authorList>
            <person name="Kim W."/>
            <person name="Song I."/>
            <person name="Jeong J.-H."/>
            <person name="Kim D."/>
            <person name="Kim S."/>
            <person name="Ryu S."/>
            <person name="Song J.Y."/>
            <person name="Lee S.K."/>
        </authorList>
    </citation>
    <scope>NUCLEOTIDE SEQUENCE [LARGE SCALE GENOMIC DNA]</scope>
    <source>
        <tissue evidence="2">Muscle</tissue>
    </source>
</reference>
<feature type="region of interest" description="Disordered" evidence="1">
    <location>
        <begin position="101"/>
        <end position="176"/>
    </location>
</feature>
<comment type="caution">
    <text evidence="2">The sequence shown here is derived from an EMBL/GenBank/DDBJ whole genome shotgun (WGS) entry which is preliminary data.</text>
</comment>